<keyword evidence="2" id="KW-1185">Reference proteome</keyword>
<sequence length="65" mass="7352">MKLKQKKTTKTTLSEKIADALTVKPRADIEDDHVFGTKPKTLSRAEFSSSDSEDDTLISDFFFQL</sequence>
<accession>A0A194QW80</accession>
<evidence type="ECO:0000313" key="1">
    <source>
        <dbReference type="EMBL" id="KPJ09559.1"/>
    </source>
</evidence>
<dbReference type="AlphaFoldDB" id="A0A194QW80"/>
<proteinExistence type="predicted"/>
<dbReference type="STRING" id="76193.A0A194QW80"/>
<dbReference type="Proteomes" id="UP000053240">
    <property type="component" value="Unassembled WGS sequence"/>
</dbReference>
<dbReference type="EMBL" id="KQ461073">
    <property type="protein sequence ID" value="KPJ09559.1"/>
    <property type="molecule type" value="Genomic_DNA"/>
</dbReference>
<organism evidence="1 2">
    <name type="scientific">Papilio machaon</name>
    <name type="common">Old World swallowtail butterfly</name>
    <dbReference type="NCBI Taxonomy" id="76193"/>
    <lineage>
        <taxon>Eukaryota</taxon>
        <taxon>Metazoa</taxon>
        <taxon>Ecdysozoa</taxon>
        <taxon>Arthropoda</taxon>
        <taxon>Hexapoda</taxon>
        <taxon>Insecta</taxon>
        <taxon>Pterygota</taxon>
        <taxon>Neoptera</taxon>
        <taxon>Endopterygota</taxon>
        <taxon>Lepidoptera</taxon>
        <taxon>Glossata</taxon>
        <taxon>Ditrysia</taxon>
        <taxon>Papilionoidea</taxon>
        <taxon>Papilionidae</taxon>
        <taxon>Papilioninae</taxon>
        <taxon>Papilio</taxon>
    </lineage>
</organism>
<reference evidence="1 2" key="1">
    <citation type="journal article" date="2015" name="Nat. Commun.">
        <title>Outbred genome sequencing and CRISPR/Cas9 gene editing in butterflies.</title>
        <authorList>
            <person name="Li X."/>
            <person name="Fan D."/>
            <person name="Zhang W."/>
            <person name="Liu G."/>
            <person name="Zhang L."/>
            <person name="Zhao L."/>
            <person name="Fang X."/>
            <person name="Chen L."/>
            <person name="Dong Y."/>
            <person name="Chen Y."/>
            <person name="Ding Y."/>
            <person name="Zhao R."/>
            <person name="Feng M."/>
            <person name="Zhu Y."/>
            <person name="Feng Y."/>
            <person name="Jiang X."/>
            <person name="Zhu D."/>
            <person name="Xiang H."/>
            <person name="Feng X."/>
            <person name="Li S."/>
            <person name="Wang J."/>
            <person name="Zhang G."/>
            <person name="Kronforst M.R."/>
            <person name="Wang W."/>
        </authorList>
    </citation>
    <scope>NUCLEOTIDE SEQUENCE [LARGE SCALE GENOMIC DNA]</scope>
    <source>
        <strain evidence="1">Ya'a_city_454_Pm</strain>
        <tissue evidence="1">Whole body</tissue>
    </source>
</reference>
<dbReference type="InParanoid" id="A0A194QW80"/>
<name>A0A194QW80_PAPMA</name>
<evidence type="ECO:0000313" key="2">
    <source>
        <dbReference type="Proteomes" id="UP000053240"/>
    </source>
</evidence>
<protein>
    <submittedName>
        <fullName evidence="1">Uncharacterized protein</fullName>
    </submittedName>
</protein>
<gene>
    <name evidence="1" type="ORF">RR48_13193</name>
</gene>